<feature type="transmembrane region" description="Helical" evidence="2">
    <location>
        <begin position="255"/>
        <end position="275"/>
    </location>
</feature>
<evidence type="ECO:0000256" key="1">
    <source>
        <dbReference type="SAM" id="Coils"/>
    </source>
</evidence>
<feature type="transmembrane region" description="Helical" evidence="2">
    <location>
        <begin position="224"/>
        <end position="243"/>
    </location>
</feature>
<dbReference type="InterPro" id="IPR008574">
    <property type="entry name" value="Nematodes_ZYG-11_interact"/>
</dbReference>
<protein>
    <submittedName>
        <fullName evidence="3">Uncharacterized protein</fullName>
    </submittedName>
</protein>
<feature type="transmembrane region" description="Helical" evidence="2">
    <location>
        <begin position="102"/>
        <end position="125"/>
    </location>
</feature>
<dbReference type="EMBL" id="JPKZ01001740">
    <property type="protein sequence ID" value="KHN80485.1"/>
    <property type="molecule type" value="Genomic_DNA"/>
</dbReference>
<proteinExistence type="predicted"/>
<reference evidence="3 4" key="1">
    <citation type="submission" date="2014-11" db="EMBL/GenBank/DDBJ databases">
        <title>Genetic blueprint of the zoonotic pathogen Toxocara canis.</title>
        <authorList>
            <person name="Zhu X.-Q."/>
            <person name="Korhonen P.K."/>
            <person name="Cai H."/>
            <person name="Young N.D."/>
            <person name="Nejsum P."/>
            <person name="von Samson-Himmelstjerna G."/>
            <person name="Boag P.R."/>
            <person name="Tan P."/>
            <person name="Li Q."/>
            <person name="Min J."/>
            <person name="Yang Y."/>
            <person name="Wang X."/>
            <person name="Fang X."/>
            <person name="Hall R.S."/>
            <person name="Hofmann A."/>
            <person name="Sternberg P.W."/>
            <person name="Jex A.R."/>
            <person name="Gasser R.B."/>
        </authorList>
    </citation>
    <scope>NUCLEOTIDE SEQUENCE [LARGE SCALE GENOMIC DNA]</scope>
    <source>
        <strain evidence="3">PN_DK_2014</strain>
    </source>
</reference>
<keyword evidence="4" id="KW-1185">Reference proteome</keyword>
<feature type="transmembrane region" description="Helical" evidence="2">
    <location>
        <begin position="199"/>
        <end position="218"/>
    </location>
</feature>
<organism evidence="3 4">
    <name type="scientific">Toxocara canis</name>
    <name type="common">Canine roundworm</name>
    <dbReference type="NCBI Taxonomy" id="6265"/>
    <lineage>
        <taxon>Eukaryota</taxon>
        <taxon>Metazoa</taxon>
        <taxon>Ecdysozoa</taxon>
        <taxon>Nematoda</taxon>
        <taxon>Chromadorea</taxon>
        <taxon>Rhabditida</taxon>
        <taxon>Spirurina</taxon>
        <taxon>Ascaridomorpha</taxon>
        <taxon>Ascaridoidea</taxon>
        <taxon>Toxocaridae</taxon>
        <taxon>Toxocara</taxon>
    </lineage>
</organism>
<sequence>MMSVDPVVELCNKYVAELWEAAMTVKDRVQHFHTDFSETVEQWKHDLDEMKEQIREMMKDVADESPLDRDFDFGQVLSTFTWIGILLLAMSIGGVIGNVLSPLVNCIIGESTALLLALVLLPAFLHSELAKQIKEDDENDIFRRHSLLVFSFVEGFLIGFAFSARVLVNVPPLAALSAFAIAVPTQMYQDYIDDSRKSLLGMAIGVGLLAHVLFGFAFGLSASYILLVLVYTVTAFIILQLHIKHVTRRTVFTHMYQFAFICAVMYAQTLIYTIFGTRPEQTADGNSQ</sequence>
<dbReference type="Proteomes" id="UP000031036">
    <property type="component" value="Unassembled WGS sequence"/>
</dbReference>
<comment type="caution">
    <text evidence="3">The sequence shown here is derived from an EMBL/GenBank/DDBJ whole genome shotgun (WGS) entry which is preliminary data.</text>
</comment>
<dbReference type="OMA" id="AFICAVM"/>
<feature type="transmembrane region" description="Helical" evidence="2">
    <location>
        <begin position="76"/>
        <end position="96"/>
    </location>
</feature>
<dbReference type="Pfam" id="PF05884">
    <property type="entry name" value="ZYG-11_interact"/>
    <property type="match status" value="1"/>
</dbReference>
<keyword evidence="1" id="KW-0175">Coiled coil</keyword>
<feature type="transmembrane region" description="Helical" evidence="2">
    <location>
        <begin position="146"/>
        <end position="164"/>
    </location>
</feature>
<keyword evidence="2" id="KW-0472">Membrane</keyword>
<accession>A0A0B2VHM1</accession>
<dbReference type="STRING" id="6265.A0A0B2VHM1"/>
<dbReference type="AlphaFoldDB" id="A0A0B2VHM1"/>
<dbReference type="PANTHER" id="PTHR31176:SF1">
    <property type="entry name" value="MFS DOMAIN-CONTAINING PROTEIN-RELATED"/>
    <property type="match status" value="1"/>
</dbReference>
<keyword evidence="2" id="KW-1133">Transmembrane helix</keyword>
<evidence type="ECO:0000313" key="4">
    <source>
        <dbReference type="Proteomes" id="UP000031036"/>
    </source>
</evidence>
<name>A0A0B2VHM1_TOXCA</name>
<evidence type="ECO:0000313" key="3">
    <source>
        <dbReference type="EMBL" id="KHN80485.1"/>
    </source>
</evidence>
<dbReference type="PANTHER" id="PTHR31176">
    <property type="entry name" value="MFS DOMAIN-CONTAINING PROTEIN-RELATED"/>
    <property type="match status" value="1"/>
</dbReference>
<evidence type="ECO:0000256" key="2">
    <source>
        <dbReference type="SAM" id="Phobius"/>
    </source>
</evidence>
<dbReference type="OrthoDB" id="5857697at2759"/>
<gene>
    <name evidence="3" type="ORF">Tcan_09563</name>
</gene>
<feature type="coiled-coil region" evidence="1">
    <location>
        <begin position="33"/>
        <end position="60"/>
    </location>
</feature>
<keyword evidence="2" id="KW-0812">Transmembrane</keyword>
<feature type="transmembrane region" description="Helical" evidence="2">
    <location>
        <begin position="170"/>
        <end position="187"/>
    </location>
</feature>